<keyword evidence="2" id="KW-1185">Reference proteome</keyword>
<name>A0ACB8VUS2_9TELE</name>
<comment type="caution">
    <text evidence="1">The sequence shown here is derived from an EMBL/GenBank/DDBJ whole genome shotgun (WGS) entry which is preliminary data.</text>
</comment>
<protein>
    <submittedName>
        <fullName evidence="1">Uncharacterized protein</fullName>
    </submittedName>
</protein>
<accession>A0ACB8VUS2</accession>
<dbReference type="EMBL" id="CM041547">
    <property type="protein sequence ID" value="KAI3359336.1"/>
    <property type="molecule type" value="Genomic_DNA"/>
</dbReference>
<evidence type="ECO:0000313" key="1">
    <source>
        <dbReference type="EMBL" id="KAI3359336.1"/>
    </source>
</evidence>
<evidence type="ECO:0000313" key="2">
    <source>
        <dbReference type="Proteomes" id="UP000831701"/>
    </source>
</evidence>
<gene>
    <name evidence="1" type="ORF">L3Q82_002839</name>
</gene>
<organism evidence="1 2">
    <name type="scientific">Scortum barcoo</name>
    <name type="common">barcoo grunter</name>
    <dbReference type="NCBI Taxonomy" id="214431"/>
    <lineage>
        <taxon>Eukaryota</taxon>
        <taxon>Metazoa</taxon>
        <taxon>Chordata</taxon>
        <taxon>Craniata</taxon>
        <taxon>Vertebrata</taxon>
        <taxon>Euteleostomi</taxon>
        <taxon>Actinopterygii</taxon>
        <taxon>Neopterygii</taxon>
        <taxon>Teleostei</taxon>
        <taxon>Neoteleostei</taxon>
        <taxon>Acanthomorphata</taxon>
        <taxon>Eupercaria</taxon>
        <taxon>Centrarchiformes</taxon>
        <taxon>Terapontoidei</taxon>
        <taxon>Terapontidae</taxon>
        <taxon>Scortum</taxon>
    </lineage>
</organism>
<reference evidence="1" key="1">
    <citation type="submission" date="2022-04" db="EMBL/GenBank/DDBJ databases">
        <title>Jade perch genome.</title>
        <authorList>
            <person name="Chao B."/>
        </authorList>
    </citation>
    <scope>NUCLEOTIDE SEQUENCE</scope>
    <source>
        <strain evidence="1">CB-2022</strain>
    </source>
</reference>
<sequence length="309" mass="35046">MRCGLPAFSGNRLNLEKHVLKSLAEKEHFDGFITYIRHPRKQTEIFIKQEVQKYIFTENKTKALNILKKNIDDIEKLVSRALFTATDKVKTQSGDIEKWVEEFSSLLKDELTFDTICCQNFCDINKFDLLKEETEKGLKSVIEEMSSLSLDKMKEFRLQPDQILIDQLCQCCWKELEDYYKLKFQGRGEIPSEWKTHSKEDAIKSLDEMFNKERGLVFDVCIVASRLDNLTAPKPATLACAQPPTPLTPPLATPPSGFTREILWRLGCSPMRSTLQERSSCLRIGASSSGVHGVSSDRTCGSLGYGGMG</sequence>
<proteinExistence type="predicted"/>
<dbReference type="Proteomes" id="UP000831701">
    <property type="component" value="Chromosome 17"/>
</dbReference>